<evidence type="ECO:0000256" key="2">
    <source>
        <dbReference type="SAM" id="Phobius"/>
    </source>
</evidence>
<dbReference type="STRING" id="1071380.I2H7I8"/>
<dbReference type="AlphaFoldDB" id="I2H7I8"/>
<keyword evidence="2" id="KW-1133">Transmembrane helix</keyword>
<dbReference type="EMBL" id="HE806323">
    <property type="protein sequence ID" value="CCH62340.1"/>
    <property type="molecule type" value="Genomic_DNA"/>
</dbReference>
<organism evidence="3 4">
    <name type="scientific">Henningerozyma blattae (strain ATCC 34711 / CBS 6284 / DSM 70876 / NBRC 10599 / NRRL Y-10934 / UCD 77-7)</name>
    <name type="common">Yeast</name>
    <name type="synonym">Tetrapisispora blattae</name>
    <dbReference type="NCBI Taxonomy" id="1071380"/>
    <lineage>
        <taxon>Eukaryota</taxon>
        <taxon>Fungi</taxon>
        <taxon>Dikarya</taxon>
        <taxon>Ascomycota</taxon>
        <taxon>Saccharomycotina</taxon>
        <taxon>Saccharomycetes</taxon>
        <taxon>Saccharomycetales</taxon>
        <taxon>Saccharomycetaceae</taxon>
        <taxon>Henningerozyma</taxon>
    </lineage>
</organism>
<evidence type="ECO:0000313" key="4">
    <source>
        <dbReference type="Proteomes" id="UP000002866"/>
    </source>
</evidence>
<feature type="compositionally biased region" description="Polar residues" evidence="1">
    <location>
        <begin position="216"/>
        <end position="225"/>
    </location>
</feature>
<proteinExistence type="predicted"/>
<feature type="region of interest" description="Disordered" evidence="1">
    <location>
        <begin position="205"/>
        <end position="230"/>
    </location>
</feature>
<accession>I2H7I8</accession>
<feature type="transmembrane region" description="Helical" evidence="2">
    <location>
        <begin position="68"/>
        <end position="88"/>
    </location>
</feature>
<feature type="transmembrane region" description="Helical" evidence="2">
    <location>
        <begin position="6"/>
        <end position="26"/>
    </location>
</feature>
<reference evidence="3 4" key="1">
    <citation type="journal article" date="2011" name="Proc. Natl. Acad. Sci. U.S.A.">
        <title>Evolutionary erosion of yeast sex chromosomes by mating-type switching accidents.</title>
        <authorList>
            <person name="Gordon J.L."/>
            <person name="Armisen D."/>
            <person name="Proux-Wera E."/>
            <person name="Oheigeartaigh S.S."/>
            <person name="Byrne K.P."/>
            <person name="Wolfe K.H."/>
        </authorList>
    </citation>
    <scope>NUCLEOTIDE SEQUENCE [LARGE SCALE GENOMIC DNA]</scope>
    <source>
        <strain evidence="4">ATCC 34711 / CBS 6284 / DSM 70876 / NBRC 10599 / NRRL Y-10934 / UCD 77-7</strain>
    </source>
</reference>
<feature type="transmembrane region" description="Helical" evidence="2">
    <location>
        <begin position="94"/>
        <end position="114"/>
    </location>
</feature>
<dbReference type="KEGG" id="tbl:TBLA_0H00470"/>
<dbReference type="InParanoid" id="I2H7I8"/>
<sequence>MFIKETNFFLFSTKILYMLLSFNAIVEYFTKSITGLGWVSFLDTREFDPIVLPILNIWDKKLLVLDQFFTKILFAESPLETLIISMIIFMTHQLLTHISIFNLLIICDILLFTLPKYFLRNELGFDSFIFNNRTKTSNVRIFFASTRGKEKLSPKQKTASVEQERLQLAEPSPISLSHPIGIPQLVSFPMSQLNDGECKLGTENTLPRTSSKEQTLHTSRQNTNGLPILKENPTSIESIYRNKVPNATAPSLDIGELMQQTHIQYEQEYISDEEKNSETVGNDYTTVSYNYHPRTNMLNEDNVPNHLASGKLKIKTAQNPFDPLYDRQSNNPSSIILPNSKNKNEQSSTIV</sequence>
<dbReference type="Proteomes" id="UP000002866">
    <property type="component" value="Chromosome 8"/>
</dbReference>
<name>I2H7I8_HENB6</name>
<dbReference type="RefSeq" id="XP_004181859.1">
    <property type="nucleotide sequence ID" value="XM_004181811.1"/>
</dbReference>
<protein>
    <submittedName>
        <fullName evidence="3">Uncharacterized protein</fullName>
    </submittedName>
</protein>
<gene>
    <name evidence="3" type="primary">TBLA0H00470</name>
    <name evidence="3" type="ORF">TBLA_0H00470</name>
</gene>
<keyword evidence="4" id="KW-1185">Reference proteome</keyword>
<evidence type="ECO:0000313" key="3">
    <source>
        <dbReference type="EMBL" id="CCH62340.1"/>
    </source>
</evidence>
<dbReference type="HOGENOM" id="CLU_790308_0_0_1"/>
<keyword evidence="2" id="KW-0812">Transmembrane</keyword>
<dbReference type="GeneID" id="14497497"/>
<evidence type="ECO:0000256" key="1">
    <source>
        <dbReference type="SAM" id="MobiDB-lite"/>
    </source>
</evidence>
<feature type="region of interest" description="Disordered" evidence="1">
    <location>
        <begin position="321"/>
        <end position="351"/>
    </location>
</feature>
<keyword evidence="2" id="KW-0472">Membrane</keyword>
<feature type="compositionally biased region" description="Low complexity" evidence="1">
    <location>
        <begin position="329"/>
        <end position="341"/>
    </location>
</feature>